<sequence>MSNTFAIKDERLMRSLFSKKYDAGKSNQFTTPLRQNPYNRKTIIHLMLSV</sequence>
<gene>
    <name evidence="1" type="ORF">SAMN05216602_2430</name>
</gene>
<reference evidence="2" key="1">
    <citation type="submission" date="2016-10" db="EMBL/GenBank/DDBJ databases">
        <authorList>
            <person name="Varghese N."/>
            <person name="Submissions S."/>
        </authorList>
    </citation>
    <scope>NUCLEOTIDE SEQUENCE [LARGE SCALE GENOMIC DNA]</scope>
    <source>
        <strain evidence="2">LMG 22563</strain>
    </source>
</reference>
<accession>A0A1I3KCV4</accession>
<protein>
    <submittedName>
        <fullName evidence="1">Uncharacterized protein</fullName>
    </submittedName>
</protein>
<name>A0A1I3KCV4_9GAMM</name>
<organism evidence="1 2">
    <name type="scientific">Phytopseudomonas argentinensis</name>
    <dbReference type="NCBI Taxonomy" id="289370"/>
    <lineage>
        <taxon>Bacteria</taxon>
        <taxon>Pseudomonadati</taxon>
        <taxon>Pseudomonadota</taxon>
        <taxon>Gammaproteobacteria</taxon>
        <taxon>Pseudomonadales</taxon>
        <taxon>Pseudomonadaceae</taxon>
        <taxon>Phytopseudomonas</taxon>
    </lineage>
</organism>
<evidence type="ECO:0000313" key="2">
    <source>
        <dbReference type="Proteomes" id="UP000183018"/>
    </source>
</evidence>
<evidence type="ECO:0000313" key="1">
    <source>
        <dbReference type="EMBL" id="SFI70351.1"/>
    </source>
</evidence>
<dbReference type="AlphaFoldDB" id="A0A1I3KCV4"/>
<dbReference type="Proteomes" id="UP000183018">
    <property type="component" value="Unassembled WGS sequence"/>
</dbReference>
<dbReference type="EMBL" id="FORC01000002">
    <property type="protein sequence ID" value="SFI70351.1"/>
    <property type="molecule type" value="Genomic_DNA"/>
</dbReference>
<proteinExistence type="predicted"/>
<keyword evidence="2" id="KW-1185">Reference proteome</keyword>
<dbReference type="STRING" id="289370.SAMN05216602_2430"/>